<feature type="transmembrane region" description="Helical" evidence="7">
    <location>
        <begin position="12"/>
        <end position="37"/>
    </location>
</feature>
<feature type="transmembrane region" description="Helical" evidence="7">
    <location>
        <begin position="162"/>
        <end position="184"/>
    </location>
</feature>
<dbReference type="InterPro" id="IPR047135">
    <property type="entry name" value="YsiQ"/>
</dbReference>
<evidence type="ECO:0000256" key="1">
    <source>
        <dbReference type="ARBA" id="ARBA00004429"/>
    </source>
</evidence>
<dbReference type="STRING" id="1114924.SAMN05216258_102493"/>
<evidence type="ECO:0000256" key="4">
    <source>
        <dbReference type="ARBA" id="ARBA00022692"/>
    </source>
</evidence>
<comment type="subcellular location">
    <subcellularLocation>
        <location evidence="1">Cell inner membrane</location>
        <topology evidence="1">Multi-pass membrane protein</topology>
    </subcellularLocation>
</comment>
<dbReference type="PANTHER" id="PTHR42925:SF2">
    <property type="entry name" value="NA+ DRIVEN MULTIDRUG EFFLUX PUMP"/>
    <property type="match status" value="1"/>
</dbReference>
<proteinExistence type="predicted"/>
<feature type="transmembrane region" description="Helical" evidence="7">
    <location>
        <begin position="355"/>
        <end position="379"/>
    </location>
</feature>
<evidence type="ECO:0000256" key="3">
    <source>
        <dbReference type="ARBA" id="ARBA00022475"/>
    </source>
</evidence>
<keyword evidence="2" id="KW-0813">Transport</keyword>
<dbReference type="GO" id="GO:0042910">
    <property type="term" value="F:xenobiotic transmembrane transporter activity"/>
    <property type="evidence" value="ECO:0007669"/>
    <property type="project" value="InterPro"/>
</dbReference>
<evidence type="ECO:0000256" key="6">
    <source>
        <dbReference type="ARBA" id="ARBA00023136"/>
    </source>
</evidence>
<keyword evidence="5 7" id="KW-1133">Transmembrane helix</keyword>
<keyword evidence="6 7" id="KW-0472">Membrane</keyword>
<feature type="transmembrane region" description="Helical" evidence="7">
    <location>
        <begin position="57"/>
        <end position="79"/>
    </location>
</feature>
<dbReference type="PANTHER" id="PTHR42925">
    <property type="entry name" value="MULTIDRUG AND TOXIN EFFLUX PROTEIN MATE FAMILY"/>
    <property type="match status" value="1"/>
</dbReference>
<dbReference type="GO" id="GO:0005886">
    <property type="term" value="C:plasma membrane"/>
    <property type="evidence" value="ECO:0007669"/>
    <property type="project" value="UniProtKB-SubCell"/>
</dbReference>
<feature type="transmembrane region" description="Helical" evidence="7">
    <location>
        <begin position="274"/>
        <end position="301"/>
    </location>
</feature>
<protein>
    <submittedName>
        <fullName evidence="8">Putative efflux protein, MATE family</fullName>
    </submittedName>
</protein>
<evidence type="ECO:0000256" key="7">
    <source>
        <dbReference type="SAM" id="Phobius"/>
    </source>
</evidence>
<gene>
    <name evidence="8" type="ORF">SAMN05216258_102493</name>
</gene>
<feature type="transmembrane region" description="Helical" evidence="7">
    <location>
        <begin position="391"/>
        <end position="410"/>
    </location>
</feature>
<keyword evidence="3" id="KW-1003">Cell membrane</keyword>
<dbReference type="GO" id="GO:0015297">
    <property type="term" value="F:antiporter activity"/>
    <property type="evidence" value="ECO:0007669"/>
    <property type="project" value="InterPro"/>
</dbReference>
<dbReference type="InterPro" id="IPR048279">
    <property type="entry name" value="MdtK-like"/>
</dbReference>
<evidence type="ECO:0000256" key="2">
    <source>
        <dbReference type="ARBA" id="ARBA00022448"/>
    </source>
</evidence>
<feature type="transmembrane region" description="Helical" evidence="7">
    <location>
        <begin position="239"/>
        <end position="262"/>
    </location>
</feature>
<feature type="transmembrane region" description="Helical" evidence="7">
    <location>
        <begin position="196"/>
        <end position="218"/>
    </location>
</feature>
<feature type="transmembrane region" description="Helical" evidence="7">
    <location>
        <begin position="134"/>
        <end position="155"/>
    </location>
</feature>
<dbReference type="Proteomes" id="UP000199377">
    <property type="component" value="Unassembled WGS sequence"/>
</dbReference>
<name>A0A1I3DBG9_9RHOB</name>
<evidence type="ECO:0000256" key="5">
    <source>
        <dbReference type="ARBA" id="ARBA00022989"/>
    </source>
</evidence>
<dbReference type="Pfam" id="PF01554">
    <property type="entry name" value="MatE"/>
    <property type="match status" value="2"/>
</dbReference>
<keyword evidence="4 7" id="KW-0812">Transmembrane</keyword>
<evidence type="ECO:0000313" key="8">
    <source>
        <dbReference type="EMBL" id="SFH84065.1"/>
    </source>
</evidence>
<dbReference type="PIRSF" id="PIRSF006603">
    <property type="entry name" value="DinF"/>
    <property type="match status" value="1"/>
</dbReference>
<accession>A0A1I3DBG9</accession>
<dbReference type="InterPro" id="IPR002528">
    <property type="entry name" value="MATE_fam"/>
</dbReference>
<reference evidence="8 9" key="1">
    <citation type="submission" date="2016-10" db="EMBL/GenBank/DDBJ databases">
        <authorList>
            <person name="de Groot N.N."/>
        </authorList>
    </citation>
    <scope>NUCLEOTIDE SEQUENCE [LARGE SCALE GENOMIC DNA]</scope>
    <source>
        <strain evidence="8 9">CGMCC 1.11030</strain>
    </source>
</reference>
<dbReference type="AlphaFoldDB" id="A0A1I3DBG9"/>
<feature type="transmembrane region" description="Helical" evidence="7">
    <location>
        <begin position="313"/>
        <end position="335"/>
    </location>
</feature>
<sequence length="442" mass="46331">MRPLPEPRERTLFQLSYPLFLQSLVMFAVMALDMMIWSRHGPGTAAALSVAGQVMRIAVEVSALMGIGAVILISQQLGAGARRAAERTAEVACLANGALGLALGAALALVGPLVLRLMTLEAGIEADAGLFLRWAGGAIVFLCFGNAAVAVLRAFGRSRLVMALGVIGAAAYLGLEVLLVLGAGPVPALGSEGAGIANLVLRAGVAMALAAILVRGMGLRLRPRVLLRRAALARRMAGLAAPSVSDFIAYGVYQMVLLAVIATQGEVAVLARAYVMIAMSFLTLVIMAIVQGCEVLIGYRLGAGDREAAQRQALRAAGIAAGLSMGCAIAIRLAAEPFLGLFSDDPQVHALGRSLLTLTILLQPCFAVNMVLFHALRAVEDVRWPVIVSQSLSWGFGLPLAWALCIPAGWGVEGVWLAFLAEELAKALAMLRRWTVRTRGPA</sequence>
<evidence type="ECO:0000313" key="9">
    <source>
        <dbReference type="Proteomes" id="UP000199377"/>
    </source>
</evidence>
<feature type="transmembrane region" description="Helical" evidence="7">
    <location>
        <begin position="91"/>
        <end position="114"/>
    </location>
</feature>
<keyword evidence="9" id="KW-1185">Reference proteome</keyword>
<dbReference type="EMBL" id="FOQH01000002">
    <property type="protein sequence ID" value="SFH84065.1"/>
    <property type="molecule type" value="Genomic_DNA"/>
</dbReference>
<organism evidence="8 9">
    <name type="scientific">Albimonas pacifica</name>
    <dbReference type="NCBI Taxonomy" id="1114924"/>
    <lineage>
        <taxon>Bacteria</taxon>
        <taxon>Pseudomonadati</taxon>
        <taxon>Pseudomonadota</taxon>
        <taxon>Alphaproteobacteria</taxon>
        <taxon>Rhodobacterales</taxon>
        <taxon>Paracoccaceae</taxon>
        <taxon>Albimonas</taxon>
    </lineage>
</organism>